<dbReference type="Pfam" id="PF20255">
    <property type="entry name" value="DUF6606"/>
    <property type="match status" value="1"/>
</dbReference>
<dbReference type="OrthoDB" id="3182339at2759"/>
<gene>
    <name evidence="2" type="ORF">MVEN_01041800</name>
</gene>
<dbReference type="EMBL" id="JACAZI010000007">
    <property type="protein sequence ID" value="KAF7357050.1"/>
    <property type="molecule type" value="Genomic_DNA"/>
</dbReference>
<sequence length="463" mass="53606">MPDAIPKSVKAGSAQEEYRDVRDIRYISELLGGIARVLTPVERAEQIASSTVYVTKRINDHVLWKSALLPWRRSPKWLIVRVALQTTFAAWNLPEEYGYKVFITFVLAKTLELAKDAGVCNDILYVMNAKIAIRMSKMTKIFTSTHLEASPFPVRSISQVISTVELHIRRHWEIVQAVEAQESTWVLPTSAEIDAAKRFALPRCSSHLETARARGLVLSSENTGFDRLSYDQKLEANSRRQSTYTPGVSSPDLWFLVLDIEQRLSSSSFDKGTLSDISDLLTYYDEMALSFKTRNPEIFSRIFLVVLELWMALDRIATQQFPLLSDYSPELSIESFEPLLLPELSQMQRLHNVEIYLAERHTRAEYRHLPVFTFNTDRNSLPSRYFDSDRCLQTLRDTIQAQASNCRREKMQELRTMNAAHAALLEEIRGLTCEYRTWTDRWGCWRSEHAYWCRQVRETEESR</sequence>
<accession>A0A8H6YFH5</accession>
<dbReference type="InterPro" id="IPR046541">
    <property type="entry name" value="DUF6606"/>
</dbReference>
<comment type="caution">
    <text evidence="2">The sequence shown here is derived from an EMBL/GenBank/DDBJ whole genome shotgun (WGS) entry which is preliminary data.</text>
</comment>
<name>A0A8H6YFH5_9AGAR</name>
<evidence type="ECO:0000313" key="3">
    <source>
        <dbReference type="Proteomes" id="UP000620124"/>
    </source>
</evidence>
<dbReference type="Proteomes" id="UP000620124">
    <property type="component" value="Unassembled WGS sequence"/>
</dbReference>
<evidence type="ECO:0000313" key="2">
    <source>
        <dbReference type="EMBL" id="KAF7357050.1"/>
    </source>
</evidence>
<reference evidence="2" key="1">
    <citation type="submission" date="2020-05" db="EMBL/GenBank/DDBJ databases">
        <title>Mycena genomes resolve the evolution of fungal bioluminescence.</title>
        <authorList>
            <person name="Tsai I.J."/>
        </authorList>
    </citation>
    <scope>NUCLEOTIDE SEQUENCE</scope>
    <source>
        <strain evidence="2">CCC161011</strain>
    </source>
</reference>
<keyword evidence="3" id="KW-1185">Reference proteome</keyword>
<proteinExistence type="predicted"/>
<organism evidence="2 3">
    <name type="scientific">Mycena venus</name>
    <dbReference type="NCBI Taxonomy" id="2733690"/>
    <lineage>
        <taxon>Eukaryota</taxon>
        <taxon>Fungi</taxon>
        <taxon>Dikarya</taxon>
        <taxon>Basidiomycota</taxon>
        <taxon>Agaricomycotina</taxon>
        <taxon>Agaricomycetes</taxon>
        <taxon>Agaricomycetidae</taxon>
        <taxon>Agaricales</taxon>
        <taxon>Marasmiineae</taxon>
        <taxon>Mycenaceae</taxon>
        <taxon>Mycena</taxon>
    </lineage>
</organism>
<dbReference type="AlphaFoldDB" id="A0A8H6YFH5"/>
<evidence type="ECO:0000259" key="1">
    <source>
        <dbReference type="Pfam" id="PF20255"/>
    </source>
</evidence>
<protein>
    <recommendedName>
        <fullName evidence="1">DUF6606 domain-containing protein</fullName>
    </recommendedName>
</protein>
<feature type="domain" description="DUF6606" evidence="1">
    <location>
        <begin position="2"/>
        <end position="112"/>
    </location>
</feature>